<dbReference type="InterPro" id="IPR010992">
    <property type="entry name" value="IHF-like_DNA-bd_dom_sf"/>
</dbReference>
<dbReference type="Proteomes" id="UP000078390">
    <property type="component" value="Unassembled WGS sequence"/>
</dbReference>
<comment type="caution">
    <text evidence="4">The sequence shown here is derived from an EMBL/GenBank/DDBJ whole genome shotgun (WGS) entry which is preliminary data.</text>
</comment>
<dbReference type="SMART" id="SM00411">
    <property type="entry name" value="BHL"/>
    <property type="match status" value="1"/>
</dbReference>
<sequence>MDRKELLERVYRRIRAEGLDWSRAEVRAAFETFLEIVEETLVSGETVGLPGLGTFEVREAPPRKAYDFQKKEVIEIPARRKVFFRPSRKLKGLLRD</sequence>
<keyword evidence="5" id="KW-1185">Reference proteome</keyword>
<dbReference type="SUPFAM" id="SSF47729">
    <property type="entry name" value="IHF-like DNA-binding proteins"/>
    <property type="match status" value="1"/>
</dbReference>
<evidence type="ECO:0000313" key="4">
    <source>
        <dbReference type="EMBL" id="OAQ19798.1"/>
    </source>
</evidence>
<reference evidence="4 5" key="1">
    <citation type="submission" date="2016-04" db="EMBL/GenBank/DDBJ databases">
        <title>Genome analysis of Thermosulfurimonas dismutans, the first thermophilic sulfur-disproportionating bacterium of the phylum Thermodesulfobacteria.</title>
        <authorList>
            <person name="Mardanov A.V."/>
            <person name="Beletsky A.V."/>
            <person name="Kadnikov V.V."/>
            <person name="Slobodkin A.I."/>
            <person name="Ravin N.V."/>
        </authorList>
    </citation>
    <scope>NUCLEOTIDE SEQUENCE [LARGE SCALE GENOMIC DNA]</scope>
    <source>
        <strain evidence="4 5">S95</strain>
    </source>
</reference>
<proteinExistence type="inferred from homology"/>
<evidence type="ECO:0000256" key="1">
    <source>
        <dbReference type="ARBA" id="ARBA00010529"/>
    </source>
</evidence>
<dbReference type="PANTHER" id="PTHR33175:SF2">
    <property type="entry name" value="INTEGRATION HOST FACTOR SUBUNIT ALPHA"/>
    <property type="match status" value="1"/>
</dbReference>
<dbReference type="STRING" id="999894.TDIS_2113"/>
<dbReference type="EMBL" id="LWLG01000027">
    <property type="protein sequence ID" value="OAQ19798.1"/>
    <property type="molecule type" value="Genomic_DNA"/>
</dbReference>
<dbReference type="GO" id="GO:0003677">
    <property type="term" value="F:DNA binding"/>
    <property type="evidence" value="ECO:0007669"/>
    <property type="project" value="UniProtKB-KW"/>
</dbReference>
<organism evidence="4 5">
    <name type="scientific">Thermosulfurimonas dismutans</name>
    <dbReference type="NCBI Taxonomy" id="999894"/>
    <lineage>
        <taxon>Bacteria</taxon>
        <taxon>Pseudomonadati</taxon>
        <taxon>Thermodesulfobacteriota</taxon>
        <taxon>Thermodesulfobacteria</taxon>
        <taxon>Thermodesulfobacteriales</taxon>
        <taxon>Thermodesulfobacteriaceae</taxon>
        <taxon>Thermosulfurimonas</taxon>
    </lineage>
</organism>
<dbReference type="OrthoDB" id="9797747at2"/>
<evidence type="ECO:0008006" key="6">
    <source>
        <dbReference type="Google" id="ProtNLM"/>
    </source>
</evidence>
<protein>
    <recommendedName>
        <fullName evidence="6">HU family DNA-binding protein</fullName>
    </recommendedName>
</protein>
<comment type="similarity">
    <text evidence="1 3">Belongs to the bacterial histone-like protein family.</text>
</comment>
<evidence type="ECO:0000313" key="5">
    <source>
        <dbReference type="Proteomes" id="UP000078390"/>
    </source>
</evidence>
<dbReference type="InterPro" id="IPR000119">
    <property type="entry name" value="Hist_DNA-bd"/>
</dbReference>
<dbReference type="GO" id="GO:0030527">
    <property type="term" value="F:structural constituent of chromatin"/>
    <property type="evidence" value="ECO:0007669"/>
    <property type="project" value="InterPro"/>
</dbReference>
<gene>
    <name evidence="4" type="ORF">TDIS_2113</name>
</gene>
<keyword evidence="2" id="KW-0238">DNA-binding</keyword>
<dbReference type="Gene3D" id="4.10.520.10">
    <property type="entry name" value="IHF-like DNA-binding proteins"/>
    <property type="match status" value="1"/>
</dbReference>
<evidence type="ECO:0000256" key="2">
    <source>
        <dbReference type="ARBA" id="ARBA00023125"/>
    </source>
</evidence>
<name>A0A179D2C4_9BACT</name>
<dbReference type="GO" id="GO:0005829">
    <property type="term" value="C:cytosol"/>
    <property type="evidence" value="ECO:0007669"/>
    <property type="project" value="TreeGrafter"/>
</dbReference>
<accession>A0A179D2C4</accession>
<dbReference type="AlphaFoldDB" id="A0A179D2C4"/>
<dbReference type="Pfam" id="PF00216">
    <property type="entry name" value="Bac_DNA_binding"/>
    <property type="match status" value="1"/>
</dbReference>
<dbReference type="PANTHER" id="PTHR33175">
    <property type="entry name" value="DNA-BINDING PROTEIN HU"/>
    <property type="match status" value="1"/>
</dbReference>
<dbReference type="RefSeq" id="WP_068671839.1">
    <property type="nucleotide sequence ID" value="NZ_LWLG01000027.1"/>
</dbReference>
<evidence type="ECO:0000256" key="3">
    <source>
        <dbReference type="RuleBase" id="RU003939"/>
    </source>
</evidence>